<accession>A0A9D1J4W3</accession>
<proteinExistence type="predicted"/>
<dbReference type="Proteomes" id="UP000824241">
    <property type="component" value="Unassembled WGS sequence"/>
</dbReference>
<reference evidence="1" key="2">
    <citation type="journal article" date="2021" name="PeerJ">
        <title>Extensive microbial diversity within the chicken gut microbiome revealed by metagenomics and culture.</title>
        <authorList>
            <person name="Gilroy R."/>
            <person name="Ravi A."/>
            <person name="Getino M."/>
            <person name="Pursley I."/>
            <person name="Horton D.L."/>
            <person name="Alikhan N.F."/>
            <person name="Baker D."/>
            <person name="Gharbi K."/>
            <person name="Hall N."/>
            <person name="Watson M."/>
            <person name="Adriaenssens E.M."/>
            <person name="Foster-Nyarko E."/>
            <person name="Jarju S."/>
            <person name="Secka A."/>
            <person name="Antonio M."/>
            <person name="Oren A."/>
            <person name="Chaudhuri R.R."/>
            <person name="La Ragione R."/>
            <person name="Hildebrand F."/>
            <person name="Pallen M.J."/>
        </authorList>
    </citation>
    <scope>NUCLEOTIDE SEQUENCE</scope>
    <source>
        <strain evidence="1">CHK189-12415</strain>
    </source>
</reference>
<protein>
    <recommendedName>
        <fullName evidence="3">DUF2383 domain-containing protein</fullName>
    </recommendedName>
</protein>
<name>A0A9D1J4W3_9FIRM</name>
<gene>
    <name evidence="1" type="ORF">IAB37_04745</name>
</gene>
<dbReference type="InterPro" id="IPR012347">
    <property type="entry name" value="Ferritin-like"/>
</dbReference>
<evidence type="ECO:0000313" key="1">
    <source>
        <dbReference type="EMBL" id="HIR60865.1"/>
    </source>
</evidence>
<dbReference type="EMBL" id="DVHA01000157">
    <property type="protein sequence ID" value="HIR60865.1"/>
    <property type="molecule type" value="Genomic_DNA"/>
</dbReference>
<reference evidence="1" key="1">
    <citation type="submission" date="2020-10" db="EMBL/GenBank/DDBJ databases">
        <authorList>
            <person name="Gilroy R."/>
        </authorList>
    </citation>
    <scope>NUCLEOTIDE SEQUENCE</scope>
    <source>
        <strain evidence="1">CHK189-12415</strain>
    </source>
</reference>
<sequence>MDDKELLSCIYQNADMGVDGILKVLEGAHSGPIREALQSQLSEYDHIRSEAIEMLRQRGGEPASPSAMAKLSAKMGAVGNLMKENTPGHIAEMMIQGNAMGLTRITKRLGEYEGEDKAVRKLAGKLLAAEQQNIEQMKQFL</sequence>
<dbReference type="Gene3D" id="1.20.1260.10">
    <property type="match status" value="1"/>
</dbReference>
<comment type="caution">
    <text evidence="1">The sequence shown here is derived from an EMBL/GenBank/DDBJ whole genome shotgun (WGS) entry which is preliminary data.</text>
</comment>
<evidence type="ECO:0000313" key="2">
    <source>
        <dbReference type="Proteomes" id="UP000824241"/>
    </source>
</evidence>
<evidence type="ECO:0008006" key="3">
    <source>
        <dbReference type="Google" id="ProtNLM"/>
    </source>
</evidence>
<dbReference type="AlphaFoldDB" id="A0A9D1J4W3"/>
<organism evidence="1 2">
    <name type="scientific">Candidatus Faecivivens stercoravium</name>
    <dbReference type="NCBI Taxonomy" id="2840803"/>
    <lineage>
        <taxon>Bacteria</taxon>
        <taxon>Bacillati</taxon>
        <taxon>Bacillota</taxon>
        <taxon>Clostridia</taxon>
        <taxon>Eubacteriales</taxon>
        <taxon>Oscillospiraceae</taxon>
        <taxon>Oscillospiraceae incertae sedis</taxon>
        <taxon>Candidatus Faecivivens</taxon>
    </lineage>
</organism>